<dbReference type="Pfam" id="PF14903">
    <property type="entry name" value="WG_beta_rep"/>
    <property type="match status" value="7"/>
</dbReference>
<dbReference type="Proteomes" id="UP000187439">
    <property type="component" value="Unassembled WGS sequence"/>
</dbReference>
<dbReference type="Pfam" id="PF00395">
    <property type="entry name" value="SLH"/>
    <property type="match status" value="2"/>
</dbReference>
<dbReference type="PROSITE" id="PS51272">
    <property type="entry name" value="SLH"/>
    <property type="match status" value="3"/>
</dbReference>
<feature type="domain" description="SLH" evidence="1">
    <location>
        <begin position="851"/>
        <end position="914"/>
    </location>
</feature>
<evidence type="ECO:0000313" key="2">
    <source>
        <dbReference type="EMBL" id="OMD37543.1"/>
    </source>
</evidence>
<dbReference type="PANTHER" id="PTHR37841:SF1">
    <property type="entry name" value="DUF3298 DOMAIN-CONTAINING PROTEIN"/>
    <property type="match status" value="1"/>
</dbReference>
<dbReference type="SUPFAM" id="SSF49373">
    <property type="entry name" value="Invasin/intimin cell-adhesion fragments"/>
    <property type="match status" value="1"/>
</dbReference>
<feature type="domain" description="SLH" evidence="1">
    <location>
        <begin position="791"/>
        <end position="850"/>
    </location>
</feature>
<dbReference type="OrthoDB" id="210273at2"/>
<evidence type="ECO:0000313" key="3">
    <source>
        <dbReference type="Proteomes" id="UP000187439"/>
    </source>
</evidence>
<dbReference type="InterPro" id="IPR008964">
    <property type="entry name" value="Invasin/intimin_cell_adhesion"/>
</dbReference>
<feature type="domain" description="SLH" evidence="1">
    <location>
        <begin position="920"/>
        <end position="977"/>
    </location>
</feature>
<comment type="caution">
    <text evidence="2">The sequence shown here is derived from an EMBL/GenBank/DDBJ whole genome shotgun (WGS) entry which is preliminary data.</text>
</comment>
<proteinExistence type="predicted"/>
<dbReference type="SUPFAM" id="SSF69360">
    <property type="entry name" value="Cell wall binding repeat"/>
    <property type="match status" value="2"/>
</dbReference>
<dbReference type="Gene3D" id="2.60.40.1080">
    <property type="match status" value="1"/>
</dbReference>
<accession>A0A1R0XQV7</accession>
<protein>
    <recommendedName>
        <fullName evidence="1">SLH domain-containing protein</fullName>
    </recommendedName>
</protein>
<evidence type="ECO:0000259" key="1">
    <source>
        <dbReference type="PROSITE" id="PS51272"/>
    </source>
</evidence>
<gene>
    <name evidence="2" type="ORF">BSK52_21350</name>
</gene>
<name>A0A1R0XQV7_9BACL</name>
<dbReference type="PANTHER" id="PTHR37841">
    <property type="entry name" value="GLR2918 PROTEIN"/>
    <property type="match status" value="1"/>
</dbReference>
<organism evidence="2 3">
    <name type="scientific">Paenibacillus odorifer</name>
    <dbReference type="NCBI Taxonomy" id="189426"/>
    <lineage>
        <taxon>Bacteria</taxon>
        <taxon>Bacillati</taxon>
        <taxon>Bacillota</taxon>
        <taxon>Bacilli</taxon>
        <taxon>Bacillales</taxon>
        <taxon>Paenibacillaceae</taxon>
        <taxon>Paenibacillus</taxon>
    </lineage>
</organism>
<sequence>MVSGITLMLIVREIKVKQENKGIIMKKLFSIMLCTVMFLGIMPIAKAATFQAYAIEPQYDYASDFHEGLAGVERDGKWGFIDKTGKEVIAPQYDYARSFNEGLADVRKDGKYGFIDKTGKEVIVPKYDNVHSFSEGLATVIKGGKYGFIDKTGREVIASQYYEADNFSEGLARIETEDGKHGFIDKTGKEVIAPKYDDADSFSEGLARVVKTEYGEEGFIDKTGKEVIAPKYEIVNSFSEGLAMVRKNGKFGFIDKTGKEVIAPKYDSAYSFSEGLARVGTLDGKTGFIDPAKDYRYGYIDKTGKEVIALQYVNSPAELFSEGLAAVYEDGRSRFIDKTGKEVIALQYDNAPNFSEGLAAVEKDGKWGFIANPLTAPTPTAIEKEIYLKVDSQSLNLVENDSKAIHVTTKTDGATISYSSSDPWIANVSSEGTVTARRPGTAIISIKASKDGYTDAYSTVYVTVTGLKDFNLLLEPGVLIMKQGESKRIISNLPDQAKVSSIVSQPDVADIEMNGLTGIIHAKKLGETLVTFNANMDGYKDGNASATVIVTGDIADINSTVSSWAARLNTIPAQDKNTRNVKEAVTSEAEDVIASLVKRKLDSTNGSYIIDKALVSLMSDDAAKVKSAVDKQLSLSGITLDRGIDISLTLDADSQNEDGSITIKLDKDAFSGIQDIDTLYVQLYPLHTAIGIDLNTINTLFDKSKSIQVIVKKDKEAYKIKFVDENGNEIAQLSKNITLVLPVDNGNPHLGSVFLQEGASITQVGGSYDAYNQGVSIKTKKSGSYYVAQNSKKFKDMSDKDEELNKAVDFLTAKGIVTGVTKDTFEPDSPLTRSQFVTMLVKSFYALDKSLTADFKDVKKADWFHDYVASSQKEKIVVGMADGTFRPNDLITKEQMAAVVSRAMVNKRKYEYPQNDMEYLAFIKDRDNVSEWAKKEVALAIKERMLEISSDSQLNPQSIVTRGEAARTLYRLFLKLY</sequence>
<reference evidence="2 3" key="1">
    <citation type="submission" date="2016-10" db="EMBL/GenBank/DDBJ databases">
        <title>Paenibacillus species isolates.</title>
        <authorList>
            <person name="Beno S.M."/>
        </authorList>
    </citation>
    <scope>NUCLEOTIDE SEQUENCE [LARGE SCALE GENOMIC DNA]</scope>
    <source>
        <strain evidence="2 3">FSL H7-0710</strain>
    </source>
</reference>
<dbReference type="AlphaFoldDB" id="A0A1R0XQV7"/>
<dbReference type="InterPro" id="IPR032774">
    <property type="entry name" value="WG_beta_rep"/>
</dbReference>
<dbReference type="EMBL" id="MPTC01000022">
    <property type="protein sequence ID" value="OMD37543.1"/>
    <property type="molecule type" value="Genomic_DNA"/>
</dbReference>
<dbReference type="InterPro" id="IPR001119">
    <property type="entry name" value="SLH_dom"/>
</dbReference>